<evidence type="ECO:0000256" key="2">
    <source>
        <dbReference type="ARBA" id="ARBA00005991"/>
    </source>
</evidence>
<dbReference type="GO" id="GO:0000184">
    <property type="term" value="P:nuclear-transcribed mRNA catabolic process, nonsense-mediated decay"/>
    <property type="evidence" value="ECO:0007669"/>
    <property type="project" value="UniProtKB-KW"/>
</dbReference>
<dbReference type="SUPFAM" id="SSF54928">
    <property type="entry name" value="RNA-binding domain, RBD"/>
    <property type="match status" value="1"/>
</dbReference>
<feature type="region of interest" description="Disordered" evidence="5">
    <location>
        <begin position="1"/>
        <end position="53"/>
    </location>
</feature>
<dbReference type="GO" id="GO:0045727">
    <property type="term" value="P:positive regulation of translation"/>
    <property type="evidence" value="ECO:0007669"/>
    <property type="project" value="TreeGrafter"/>
</dbReference>
<dbReference type="GO" id="GO:0003729">
    <property type="term" value="F:mRNA binding"/>
    <property type="evidence" value="ECO:0007669"/>
    <property type="project" value="TreeGrafter"/>
</dbReference>
<keyword evidence="8" id="KW-1185">Reference proteome</keyword>
<protein>
    <submittedName>
        <fullName evidence="7">BZ3500_MvSof-1268-A1-R1_Chr4-2g07203 protein</fullName>
    </submittedName>
</protein>
<feature type="compositionally biased region" description="Low complexity" evidence="5">
    <location>
        <begin position="348"/>
        <end position="360"/>
    </location>
</feature>
<dbReference type="Gene3D" id="3.30.70.330">
    <property type="match status" value="1"/>
</dbReference>
<feature type="compositionally biased region" description="Polar residues" evidence="5">
    <location>
        <begin position="503"/>
        <end position="515"/>
    </location>
</feature>
<keyword evidence="4" id="KW-0539">Nucleus</keyword>
<dbReference type="GO" id="GO:0005737">
    <property type="term" value="C:cytoplasm"/>
    <property type="evidence" value="ECO:0007669"/>
    <property type="project" value="TreeGrafter"/>
</dbReference>
<proteinExistence type="inferred from homology"/>
<keyword evidence="3" id="KW-0866">Nonsense-mediated mRNA decay</keyword>
<dbReference type="AlphaFoldDB" id="A0A2X0LEZ4"/>
<dbReference type="OrthoDB" id="18087at2759"/>
<accession>A0A2X0LEZ4</accession>
<reference evidence="8" key="1">
    <citation type="submission" date="2016-10" db="EMBL/GenBank/DDBJ databases">
        <authorList>
            <person name="Jeantristanb JTB J.-T."/>
            <person name="Ricardo R."/>
        </authorList>
    </citation>
    <scope>NUCLEOTIDE SEQUENCE [LARGE SCALE GENOMIC DNA]</scope>
</reference>
<dbReference type="GO" id="GO:0005730">
    <property type="term" value="C:nucleolus"/>
    <property type="evidence" value="ECO:0007669"/>
    <property type="project" value="TreeGrafter"/>
</dbReference>
<feature type="compositionally biased region" description="Polar residues" evidence="5">
    <location>
        <begin position="39"/>
        <end position="51"/>
    </location>
</feature>
<dbReference type="CDD" id="cd12455">
    <property type="entry name" value="RRM_like_Smg4_UPF3"/>
    <property type="match status" value="1"/>
</dbReference>
<dbReference type="Pfam" id="PF03467">
    <property type="entry name" value="Smg4_UPF3"/>
    <property type="match status" value="1"/>
</dbReference>
<sequence length="526" mass="55329">MGPKTNTNNNTNTNTKPKATTKPKPVPKSSTGPVDQSRRSAQPPNARTTPSRLKVVVRRLPPALPEAVFWSSVAPWVTLPPHSTAPSVSTQPSSEGVNSVDWIQFRSGKVRARHDKEDTHSRAYLSFKTPEALVAFHRAYDGWNFKSKTGQVTRAVVEFAPYQNTPSRSNKRDPRQGTIEQDPDFIAFQDSLANPDLPPVELPAKSAPTSTPLLDHLRAQKAAARATSKGKGTVPAQGPPPSKPSKRSKKGSEKGGKPAVVPANASATHSSDKTAQRKSARKSVATERGGSKSSLQSARGLTQKGKAKTAEADSQAIAKRSRQEAPPTKAADAADLVRRTLQMEHQAKNQSSASAKPSPSRKNDTRSPKEQSTRAVPQILKNPERKPVSPVSAPAVAPASSSTPRPSPVPSVGSLPPSVQRARRALRPTRPVGTSAPLSEQTPRLGSRQSQPGTSSVEAQSGNGSGQSSSRGGGGGRGRGRGRVRGESAGAGAARGGRLHENVPQSGKPAQNSQAGAKPVIASTTT</sequence>
<dbReference type="PANTHER" id="PTHR13112">
    <property type="entry name" value="UPF3 REGULATOR OF NONSENSE TRANSCRIPTS-LIKE PROTEIN"/>
    <property type="match status" value="1"/>
</dbReference>
<feature type="compositionally biased region" description="Low complexity" evidence="5">
    <location>
        <begin position="1"/>
        <end position="34"/>
    </location>
</feature>
<evidence type="ECO:0000256" key="1">
    <source>
        <dbReference type="ARBA" id="ARBA00004123"/>
    </source>
</evidence>
<dbReference type="EMBL" id="FMWP01000092">
    <property type="protein sequence ID" value="SCZ97421.1"/>
    <property type="molecule type" value="Genomic_DNA"/>
</dbReference>
<comment type="similarity">
    <text evidence="2">Belongs to the RENT3 family.</text>
</comment>
<dbReference type="InterPro" id="IPR012677">
    <property type="entry name" value="Nucleotide-bd_a/b_plait_sf"/>
</dbReference>
<dbReference type="STRING" id="289078.A0A2X0LEZ4"/>
<evidence type="ECO:0000256" key="5">
    <source>
        <dbReference type="SAM" id="MobiDB-lite"/>
    </source>
</evidence>
<evidence type="ECO:0000256" key="4">
    <source>
        <dbReference type="ARBA" id="ARBA00023242"/>
    </source>
</evidence>
<feature type="compositionally biased region" description="Basic and acidic residues" evidence="5">
    <location>
        <begin position="335"/>
        <end position="347"/>
    </location>
</feature>
<evidence type="ECO:0000313" key="8">
    <source>
        <dbReference type="Proteomes" id="UP000249723"/>
    </source>
</evidence>
<dbReference type="InterPro" id="IPR039722">
    <property type="entry name" value="Upf3"/>
</dbReference>
<feature type="domain" description="UPF3" evidence="6">
    <location>
        <begin position="52"/>
        <end position="222"/>
    </location>
</feature>
<dbReference type="Proteomes" id="UP000249723">
    <property type="component" value="Unassembled WGS sequence"/>
</dbReference>
<dbReference type="PANTHER" id="PTHR13112:SF0">
    <property type="entry name" value="FI21285P1"/>
    <property type="match status" value="1"/>
</dbReference>
<feature type="compositionally biased region" description="Polar residues" evidence="5">
    <location>
        <begin position="436"/>
        <end position="460"/>
    </location>
</feature>
<feature type="region of interest" description="Disordered" evidence="5">
    <location>
        <begin position="190"/>
        <end position="526"/>
    </location>
</feature>
<organism evidence="7 8">
    <name type="scientific">Microbotryum saponariae</name>
    <dbReference type="NCBI Taxonomy" id="289078"/>
    <lineage>
        <taxon>Eukaryota</taxon>
        <taxon>Fungi</taxon>
        <taxon>Dikarya</taxon>
        <taxon>Basidiomycota</taxon>
        <taxon>Pucciniomycotina</taxon>
        <taxon>Microbotryomycetes</taxon>
        <taxon>Microbotryales</taxon>
        <taxon>Microbotryaceae</taxon>
        <taxon>Microbotryum</taxon>
    </lineage>
</organism>
<dbReference type="InterPro" id="IPR005120">
    <property type="entry name" value="UPF3_dom"/>
</dbReference>
<dbReference type="InterPro" id="IPR035979">
    <property type="entry name" value="RBD_domain_sf"/>
</dbReference>
<feature type="compositionally biased region" description="Polar residues" evidence="5">
    <location>
        <begin position="291"/>
        <end position="300"/>
    </location>
</feature>
<gene>
    <name evidence="7" type="ORF">BZ3500_MVSOF-1268-A1-R1_CHR4-2G07203</name>
</gene>
<evidence type="ECO:0000259" key="6">
    <source>
        <dbReference type="Pfam" id="PF03467"/>
    </source>
</evidence>
<evidence type="ECO:0000256" key="3">
    <source>
        <dbReference type="ARBA" id="ARBA00023161"/>
    </source>
</evidence>
<feature type="compositionally biased region" description="Basic and acidic residues" evidence="5">
    <location>
        <begin position="361"/>
        <end position="372"/>
    </location>
</feature>
<name>A0A2X0LEZ4_9BASI</name>
<feature type="compositionally biased region" description="Low complexity" evidence="5">
    <location>
        <begin position="388"/>
        <end position="419"/>
    </location>
</feature>
<evidence type="ECO:0000313" key="7">
    <source>
        <dbReference type="EMBL" id="SCZ97421.1"/>
    </source>
</evidence>
<comment type="subcellular location">
    <subcellularLocation>
        <location evidence="1">Nucleus</location>
    </subcellularLocation>
</comment>